<reference evidence="1" key="1">
    <citation type="journal article" date="2021" name="Proc. Natl. Acad. Sci. U.S.A.">
        <title>Three genomes in the algal genus Volvox reveal the fate of a haploid sex-determining region after a transition to homothallism.</title>
        <authorList>
            <person name="Yamamoto K."/>
            <person name="Hamaji T."/>
            <person name="Kawai-Toyooka H."/>
            <person name="Matsuzaki R."/>
            <person name="Takahashi F."/>
            <person name="Nishimura Y."/>
            <person name="Kawachi M."/>
            <person name="Noguchi H."/>
            <person name="Minakuchi Y."/>
            <person name="Umen J.G."/>
            <person name="Toyoda A."/>
            <person name="Nozaki H."/>
        </authorList>
    </citation>
    <scope>NUCLEOTIDE SEQUENCE</scope>
    <source>
        <strain evidence="2">NIES-3785</strain>
        <strain evidence="1">NIES-3786</strain>
    </source>
</reference>
<gene>
    <name evidence="1" type="ORF">Vretifemale_9077</name>
    <name evidence="2" type="ORF">Vretimale_12411</name>
</gene>
<name>A0A8J4CDS2_9CHLO</name>
<sequence length="248" mass="27057">MSVIIRLETQKLSCKPPKVAPTFVAARHILRPQQKRLVQVRTNSYLDYGAIKGLSATSPATGRSKVLQLLGEGLNMYDGERFDPAVVQLIAENPTLQPGNQSVELGQGTWQVFYAPHIFKLSSAMATKFQPIQYRLSGNSLVANVKYSNPLLGEGWLSAGGTMARKYDDAVEVAFDRFWMDMGADSLRADLPPDASSSLLTADGIIGALGRAAFFPQLAVFPVLYLDNDLAVFKFTPLDSPIAVHRVA</sequence>
<dbReference type="OrthoDB" id="523511at2759"/>
<evidence type="ECO:0000313" key="1">
    <source>
        <dbReference type="EMBL" id="GIL79785.1"/>
    </source>
</evidence>
<organism evidence="1 3">
    <name type="scientific">Volvox reticuliferus</name>
    <dbReference type="NCBI Taxonomy" id="1737510"/>
    <lineage>
        <taxon>Eukaryota</taxon>
        <taxon>Viridiplantae</taxon>
        <taxon>Chlorophyta</taxon>
        <taxon>core chlorophytes</taxon>
        <taxon>Chlorophyceae</taxon>
        <taxon>CS clade</taxon>
        <taxon>Chlamydomonadales</taxon>
        <taxon>Volvocaceae</taxon>
        <taxon>Volvox</taxon>
    </lineage>
</organism>
<evidence type="ECO:0000313" key="3">
    <source>
        <dbReference type="Proteomes" id="UP000747110"/>
    </source>
</evidence>
<protein>
    <submittedName>
        <fullName evidence="1">Uncharacterized protein</fullName>
    </submittedName>
</protein>
<dbReference type="Proteomes" id="UP000747110">
    <property type="component" value="Unassembled WGS sequence"/>
</dbReference>
<comment type="caution">
    <text evidence="1">The sequence shown here is derived from an EMBL/GenBank/DDBJ whole genome shotgun (WGS) entry which is preliminary data.</text>
</comment>
<keyword evidence="3" id="KW-1185">Reference proteome</keyword>
<evidence type="ECO:0000313" key="2">
    <source>
        <dbReference type="EMBL" id="GIM08394.1"/>
    </source>
</evidence>
<dbReference type="Proteomes" id="UP000722791">
    <property type="component" value="Unassembled WGS sequence"/>
</dbReference>
<proteinExistence type="predicted"/>
<accession>A0A8J4CDS2</accession>
<dbReference type="EMBL" id="BNCP01000016">
    <property type="protein sequence ID" value="GIL79785.1"/>
    <property type="molecule type" value="Genomic_DNA"/>
</dbReference>
<dbReference type="AlphaFoldDB" id="A0A8J4CDS2"/>
<dbReference type="EMBL" id="BNCQ01000027">
    <property type="protein sequence ID" value="GIM08394.1"/>
    <property type="molecule type" value="Genomic_DNA"/>
</dbReference>